<protein>
    <submittedName>
        <fullName evidence="2">Uncharacterized protein</fullName>
    </submittedName>
</protein>
<name>A0A1B0D6P7_PHLPP</name>
<feature type="compositionally biased region" description="Low complexity" evidence="1">
    <location>
        <begin position="70"/>
        <end position="82"/>
    </location>
</feature>
<keyword evidence="3" id="KW-1185">Reference proteome</keyword>
<sequence length="88" mass="10023">MKNMTQIPDFRRAINRHEMRAVKNGSIISHLRKESVRECGACPVMGFYINYITKTTTFDDPRIKHRQSVSTGTGTTNYGNSTESIPMQ</sequence>
<dbReference type="AlphaFoldDB" id="A0A1B0D6P7"/>
<evidence type="ECO:0000256" key="1">
    <source>
        <dbReference type="SAM" id="MobiDB-lite"/>
    </source>
</evidence>
<feature type="region of interest" description="Disordered" evidence="1">
    <location>
        <begin position="63"/>
        <end position="88"/>
    </location>
</feature>
<proteinExistence type="predicted"/>
<dbReference type="Proteomes" id="UP000092462">
    <property type="component" value="Unassembled WGS sequence"/>
</dbReference>
<dbReference type="Gene3D" id="2.20.70.10">
    <property type="match status" value="1"/>
</dbReference>
<dbReference type="EMBL" id="AJVK01026140">
    <property type="status" value="NOT_ANNOTATED_CDS"/>
    <property type="molecule type" value="Genomic_DNA"/>
</dbReference>
<organism evidence="2 3">
    <name type="scientific">Phlebotomus papatasi</name>
    <name type="common">Sandfly</name>
    <dbReference type="NCBI Taxonomy" id="29031"/>
    <lineage>
        <taxon>Eukaryota</taxon>
        <taxon>Metazoa</taxon>
        <taxon>Ecdysozoa</taxon>
        <taxon>Arthropoda</taxon>
        <taxon>Hexapoda</taxon>
        <taxon>Insecta</taxon>
        <taxon>Pterygota</taxon>
        <taxon>Neoptera</taxon>
        <taxon>Endopterygota</taxon>
        <taxon>Diptera</taxon>
        <taxon>Nematocera</taxon>
        <taxon>Psychodoidea</taxon>
        <taxon>Psychodidae</taxon>
        <taxon>Phlebotomus</taxon>
        <taxon>Phlebotomus</taxon>
    </lineage>
</organism>
<dbReference type="VEuPathDB" id="VectorBase:PPAI003156"/>
<evidence type="ECO:0000313" key="2">
    <source>
        <dbReference type="EnsemblMetazoa" id="PPAI003156-PA"/>
    </source>
</evidence>
<dbReference type="EnsemblMetazoa" id="PPAI003156-RA">
    <property type="protein sequence ID" value="PPAI003156-PA"/>
    <property type="gene ID" value="PPAI003156"/>
</dbReference>
<accession>A0A1B0D6P7</accession>
<evidence type="ECO:0000313" key="3">
    <source>
        <dbReference type="Proteomes" id="UP000092462"/>
    </source>
</evidence>
<reference evidence="2" key="1">
    <citation type="submission" date="2022-08" db="UniProtKB">
        <authorList>
            <consortium name="EnsemblMetazoa"/>
        </authorList>
    </citation>
    <scope>IDENTIFICATION</scope>
    <source>
        <strain evidence="2">Israel</strain>
    </source>
</reference>